<dbReference type="InterPro" id="IPR011050">
    <property type="entry name" value="Pectin_lyase_fold/virulence"/>
</dbReference>
<evidence type="ECO:0000256" key="2">
    <source>
        <dbReference type="SAM" id="SignalP"/>
    </source>
</evidence>
<organism evidence="3 4">
    <name type="scientific">Enterovirga aerilata</name>
    <dbReference type="NCBI Taxonomy" id="2730920"/>
    <lineage>
        <taxon>Bacteria</taxon>
        <taxon>Pseudomonadati</taxon>
        <taxon>Pseudomonadota</taxon>
        <taxon>Alphaproteobacteria</taxon>
        <taxon>Hyphomicrobiales</taxon>
        <taxon>Methylobacteriaceae</taxon>
        <taxon>Enterovirga</taxon>
    </lineage>
</organism>
<dbReference type="AlphaFoldDB" id="A0A849I9D0"/>
<dbReference type="InterPro" id="IPR012334">
    <property type="entry name" value="Pectin_lyas_fold"/>
</dbReference>
<protein>
    <submittedName>
        <fullName evidence="3">Right-handed parallel beta-helix repeat-containing protein</fullName>
    </submittedName>
</protein>
<accession>A0A849I9D0</accession>
<feature type="region of interest" description="Disordered" evidence="1">
    <location>
        <begin position="312"/>
        <end position="331"/>
    </location>
</feature>
<dbReference type="RefSeq" id="WP_171219858.1">
    <property type="nucleotide sequence ID" value="NZ_JABEPP010000005.1"/>
</dbReference>
<comment type="caution">
    <text evidence="3">The sequence shown here is derived from an EMBL/GenBank/DDBJ whole genome shotgun (WGS) entry which is preliminary data.</text>
</comment>
<name>A0A849I9D0_9HYPH</name>
<evidence type="ECO:0000313" key="3">
    <source>
        <dbReference type="EMBL" id="NNM74424.1"/>
    </source>
</evidence>
<evidence type="ECO:0000313" key="4">
    <source>
        <dbReference type="Proteomes" id="UP000564885"/>
    </source>
</evidence>
<keyword evidence="2" id="KW-0732">Signal</keyword>
<evidence type="ECO:0000256" key="1">
    <source>
        <dbReference type="SAM" id="MobiDB-lite"/>
    </source>
</evidence>
<dbReference type="EMBL" id="JABEPP010000005">
    <property type="protein sequence ID" value="NNM74424.1"/>
    <property type="molecule type" value="Genomic_DNA"/>
</dbReference>
<feature type="chain" id="PRO_5032629964" evidence="2">
    <location>
        <begin position="24"/>
        <end position="331"/>
    </location>
</feature>
<dbReference type="SUPFAM" id="SSF51126">
    <property type="entry name" value="Pectin lyase-like"/>
    <property type="match status" value="1"/>
</dbReference>
<feature type="signal peptide" evidence="2">
    <location>
        <begin position="1"/>
        <end position="23"/>
    </location>
</feature>
<sequence>MQRGLLAFPAAALLLVCAEPVRAAAPACDARTRAALLEPALGPDDVARLTCSLRLGPDEVVTKRLLLEGRAASGVEIDCRGGRIGRPEAEPPFPRFTVEIRSRPPEGGRTEWDRPEGVAIRNCTIAGPIRIWGMAINGQGEVLKLSSRASGHTERAQAAAPTGIAIESSTLQASGAIPLYLGPGVTGVSLTNSRVVGRSASVAVYLDAESAGNTIAGNNFDIETGREAIAVDGSARNRIADNRFRIAWRGGIFLYRNCGEGGTIRHQTPSFNTISGNRFSYALPLHLPAISVGSREGWRLYCGEDAGYPFGSSADNGDHATGNVVENNVVE</sequence>
<dbReference type="Proteomes" id="UP000564885">
    <property type="component" value="Unassembled WGS sequence"/>
</dbReference>
<gene>
    <name evidence="3" type="ORF">HJG44_18870</name>
</gene>
<proteinExistence type="predicted"/>
<keyword evidence="4" id="KW-1185">Reference proteome</keyword>
<reference evidence="3 4" key="1">
    <citation type="submission" date="2020-04" db="EMBL/GenBank/DDBJ databases">
        <title>Enterovirga sp. isolate from soil.</title>
        <authorList>
            <person name="Chea S."/>
            <person name="Kim D.-U."/>
        </authorList>
    </citation>
    <scope>NUCLEOTIDE SEQUENCE [LARGE SCALE GENOMIC DNA]</scope>
    <source>
        <strain evidence="3 4">DB1703</strain>
    </source>
</reference>
<dbReference type="Gene3D" id="2.160.20.10">
    <property type="entry name" value="Single-stranded right-handed beta-helix, Pectin lyase-like"/>
    <property type="match status" value="1"/>
</dbReference>